<accession>A0A7Z7BHP9</accession>
<feature type="compositionally biased region" description="Basic and acidic residues" evidence="1">
    <location>
        <begin position="24"/>
        <end position="37"/>
    </location>
</feature>
<dbReference type="InterPro" id="IPR022595">
    <property type="entry name" value="Enc34_ssDNA-bd"/>
</dbReference>
<comment type="caution">
    <text evidence="2">The sequence shown here is derived from an EMBL/GenBank/DDBJ whole genome shotgun (WGS) entry which is preliminary data.</text>
</comment>
<name>A0A7Z7BHP9_9HYPH</name>
<dbReference type="Proteomes" id="UP000198917">
    <property type="component" value="Unassembled WGS sequence"/>
</dbReference>
<dbReference type="RefSeq" id="WP_092731880.1">
    <property type="nucleotide sequence ID" value="NZ_FNEW01000001.1"/>
</dbReference>
<organism evidence="2 3">
    <name type="scientific">Agrobacterium fabrum</name>
    <dbReference type="NCBI Taxonomy" id="1176649"/>
    <lineage>
        <taxon>Bacteria</taxon>
        <taxon>Pseudomonadati</taxon>
        <taxon>Pseudomonadota</taxon>
        <taxon>Alphaproteobacteria</taxon>
        <taxon>Hyphomicrobiales</taxon>
        <taxon>Rhizobiaceae</taxon>
        <taxon>Rhizobium/Agrobacterium group</taxon>
        <taxon>Agrobacterium</taxon>
        <taxon>Agrobacterium tumefaciens complex</taxon>
    </lineage>
</organism>
<evidence type="ECO:0000313" key="3">
    <source>
        <dbReference type="Proteomes" id="UP000198917"/>
    </source>
</evidence>
<evidence type="ECO:0008006" key="4">
    <source>
        <dbReference type="Google" id="ProtNLM"/>
    </source>
</evidence>
<reference evidence="2 3" key="1">
    <citation type="submission" date="2016-10" db="EMBL/GenBank/DDBJ databases">
        <authorList>
            <person name="Varghese N."/>
            <person name="Submissions S."/>
        </authorList>
    </citation>
    <scope>NUCLEOTIDE SEQUENCE [LARGE SCALE GENOMIC DNA]</scope>
    <source>
        <strain evidence="2 3">PDC82</strain>
    </source>
</reference>
<sequence length="242" mass="27141">MAIEEKSDGRTVQLKRVRLSFTDSLKDKKKTSDDPNAKPKHGLNIINEKDSPHYEENQKKIMSAIRAAGEKQWKNPDAYKDIIEDNPKRLCFRKGEKFKNKEGKPYAGYEGNHAFSASGPSAGQKRPKLLDRRKRGLRDQASVEQIKADKVFEEAEILDIFYGGVYADVIVSFFGTDKGSRGIFASAEAIRSHEEGERMGGGIYVDADDFDDLEEDDSFDNGPSTSSEKETKSSSDNDLLDF</sequence>
<feature type="region of interest" description="Disordered" evidence="1">
    <location>
        <begin position="20"/>
        <end position="55"/>
    </location>
</feature>
<dbReference type="Gene3D" id="2.40.50.140">
    <property type="entry name" value="Nucleic acid-binding proteins"/>
    <property type="match status" value="1"/>
</dbReference>
<gene>
    <name evidence="2" type="ORF">SAMN05428983_0877</name>
</gene>
<dbReference type="AlphaFoldDB" id="A0A7Z7BHP9"/>
<dbReference type="EMBL" id="FNEW01000001">
    <property type="protein sequence ID" value="SDJ26217.1"/>
    <property type="molecule type" value="Genomic_DNA"/>
</dbReference>
<feature type="region of interest" description="Disordered" evidence="1">
    <location>
        <begin position="111"/>
        <end position="142"/>
    </location>
</feature>
<feature type="compositionally biased region" description="Basic residues" evidence="1">
    <location>
        <begin position="125"/>
        <end position="136"/>
    </location>
</feature>
<proteinExistence type="predicted"/>
<dbReference type="Pfam" id="PF10991">
    <property type="entry name" value="Enc34_ssDNA-bd"/>
    <property type="match status" value="1"/>
</dbReference>
<evidence type="ECO:0000256" key="1">
    <source>
        <dbReference type="SAM" id="MobiDB-lite"/>
    </source>
</evidence>
<feature type="region of interest" description="Disordered" evidence="1">
    <location>
        <begin position="198"/>
        <end position="242"/>
    </location>
</feature>
<evidence type="ECO:0000313" key="2">
    <source>
        <dbReference type="EMBL" id="SDJ26217.1"/>
    </source>
</evidence>
<protein>
    <recommendedName>
        <fullName evidence="4">DUF2815 domain-containing protein</fullName>
    </recommendedName>
</protein>
<feature type="compositionally biased region" description="Acidic residues" evidence="1">
    <location>
        <begin position="206"/>
        <end position="219"/>
    </location>
</feature>
<dbReference type="InterPro" id="IPR012340">
    <property type="entry name" value="NA-bd_OB-fold"/>
</dbReference>